<organism evidence="1 2">
    <name type="scientific">Funneliformis caledonium</name>
    <dbReference type="NCBI Taxonomy" id="1117310"/>
    <lineage>
        <taxon>Eukaryota</taxon>
        <taxon>Fungi</taxon>
        <taxon>Fungi incertae sedis</taxon>
        <taxon>Mucoromycota</taxon>
        <taxon>Glomeromycotina</taxon>
        <taxon>Glomeromycetes</taxon>
        <taxon>Glomerales</taxon>
        <taxon>Glomeraceae</taxon>
        <taxon>Funneliformis</taxon>
    </lineage>
</organism>
<evidence type="ECO:0000313" key="1">
    <source>
        <dbReference type="EMBL" id="CAG8519199.1"/>
    </source>
</evidence>
<gene>
    <name evidence="1" type="ORF">FCALED_LOCUS4609</name>
</gene>
<dbReference type="Proteomes" id="UP000789570">
    <property type="component" value="Unassembled WGS sequence"/>
</dbReference>
<comment type="caution">
    <text evidence="1">The sequence shown here is derived from an EMBL/GenBank/DDBJ whole genome shotgun (WGS) entry which is preliminary data.</text>
</comment>
<reference evidence="1" key="1">
    <citation type="submission" date="2021-06" db="EMBL/GenBank/DDBJ databases">
        <authorList>
            <person name="Kallberg Y."/>
            <person name="Tangrot J."/>
            <person name="Rosling A."/>
        </authorList>
    </citation>
    <scope>NUCLEOTIDE SEQUENCE</scope>
    <source>
        <strain evidence="1">UK204</strain>
    </source>
</reference>
<evidence type="ECO:0000313" key="2">
    <source>
        <dbReference type="Proteomes" id="UP000789570"/>
    </source>
</evidence>
<name>A0A9N9A4V1_9GLOM</name>
<keyword evidence="2" id="KW-1185">Reference proteome</keyword>
<protein>
    <submittedName>
        <fullName evidence="1">6443_t:CDS:1</fullName>
    </submittedName>
</protein>
<accession>A0A9N9A4V1</accession>
<proteinExistence type="predicted"/>
<dbReference type="EMBL" id="CAJVPQ010000915">
    <property type="protein sequence ID" value="CAG8519199.1"/>
    <property type="molecule type" value="Genomic_DNA"/>
</dbReference>
<sequence length="79" mass="9153">MAVIEIGFGKRENIVQGTPVVIECWKSNQRTTRYAKRHSNIKVMMCPERSDVDVRLDFDGNNTLIKDISLRVMIRIFVV</sequence>
<dbReference type="AlphaFoldDB" id="A0A9N9A4V1"/>